<comment type="caution">
    <text evidence="3">The sequence shown here is derived from an EMBL/GenBank/DDBJ whole genome shotgun (WGS) entry which is preliminary data.</text>
</comment>
<accession>A0A8B6H342</accession>
<evidence type="ECO:0000313" key="3">
    <source>
        <dbReference type="EMBL" id="VDI72782.1"/>
    </source>
</evidence>
<dbReference type="Proteomes" id="UP000596742">
    <property type="component" value="Unassembled WGS sequence"/>
</dbReference>
<gene>
    <name evidence="3" type="ORF">MGAL_10B038746</name>
</gene>
<feature type="region of interest" description="Disordered" evidence="2">
    <location>
        <begin position="306"/>
        <end position="331"/>
    </location>
</feature>
<feature type="coiled-coil region" evidence="1">
    <location>
        <begin position="47"/>
        <end position="74"/>
    </location>
</feature>
<protein>
    <submittedName>
        <fullName evidence="3">Uncharacterized protein</fullName>
    </submittedName>
</protein>
<keyword evidence="4" id="KW-1185">Reference proteome</keyword>
<keyword evidence="1" id="KW-0175">Coiled coil</keyword>
<dbReference type="OrthoDB" id="10286299at2759"/>
<evidence type="ECO:0000313" key="4">
    <source>
        <dbReference type="Proteomes" id="UP000596742"/>
    </source>
</evidence>
<dbReference type="AlphaFoldDB" id="A0A8B6H342"/>
<proteinExistence type="predicted"/>
<evidence type="ECO:0000256" key="2">
    <source>
        <dbReference type="SAM" id="MobiDB-lite"/>
    </source>
</evidence>
<dbReference type="EMBL" id="UYJE01009361">
    <property type="protein sequence ID" value="VDI72782.1"/>
    <property type="molecule type" value="Genomic_DNA"/>
</dbReference>
<feature type="compositionally biased region" description="Low complexity" evidence="2">
    <location>
        <begin position="306"/>
        <end position="315"/>
    </location>
</feature>
<evidence type="ECO:0000256" key="1">
    <source>
        <dbReference type="SAM" id="Coils"/>
    </source>
</evidence>
<reference evidence="3" key="1">
    <citation type="submission" date="2018-11" db="EMBL/GenBank/DDBJ databases">
        <authorList>
            <person name="Alioto T."/>
            <person name="Alioto T."/>
        </authorList>
    </citation>
    <scope>NUCLEOTIDE SEQUENCE</scope>
</reference>
<feature type="compositionally biased region" description="Basic residues" evidence="2">
    <location>
        <begin position="319"/>
        <end position="331"/>
    </location>
</feature>
<sequence length="331" mass="37724">MTNWILSDVNLSAIPIIPLDSNKERWISDTTWNVIEKRRSTKSKYNQARSERLKEKLQIEYSELNKEVKKKARKDKLQYIEGLANEAEEACKHGELSTVYKITKQLCGKSNNNDTPVLSKNGERTNQISVILDAFLSYKEFRPSRIGKTEFPCQFPCPWHNKTFDMYSSVKTSSTWRFTADGQAFFTSDSEEPGEYIHKCYQITERFIIVREADSRFFRCYPIYYNPETPLEFIMGGGNFFRSINQTGEFTDLCEFCKEPRYTDILSATGPPTISTLSLDCTRPSACSPPGKVCNPSDTIPKACPTTATPTITADPKTKKSGCGKKKHTRP</sequence>
<organism evidence="3 4">
    <name type="scientific">Mytilus galloprovincialis</name>
    <name type="common">Mediterranean mussel</name>
    <dbReference type="NCBI Taxonomy" id="29158"/>
    <lineage>
        <taxon>Eukaryota</taxon>
        <taxon>Metazoa</taxon>
        <taxon>Spiralia</taxon>
        <taxon>Lophotrochozoa</taxon>
        <taxon>Mollusca</taxon>
        <taxon>Bivalvia</taxon>
        <taxon>Autobranchia</taxon>
        <taxon>Pteriomorphia</taxon>
        <taxon>Mytilida</taxon>
        <taxon>Mytiloidea</taxon>
        <taxon>Mytilidae</taxon>
        <taxon>Mytilinae</taxon>
        <taxon>Mytilus</taxon>
    </lineage>
</organism>
<name>A0A8B6H342_MYTGA</name>